<protein>
    <recommendedName>
        <fullName evidence="2">Abasic site processing protein HMCES</fullName>
    </recommendedName>
    <alternativeName>
        <fullName evidence="9">Embryonic stem cell-specific 5-hydroxymethylcytosine-binding protein</fullName>
    </alternativeName>
    <alternativeName>
        <fullName evidence="10">Peptidase HMCES</fullName>
    </alternativeName>
    <alternativeName>
        <fullName evidence="11">SRAP domain-containing protein 1</fullName>
    </alternativeName>
</protein>
<dbReference type="SUPFAM" id="SSF143081">
    <property type="entry name" value="BB1717-like"/>
    <property type="match status" value="1"/>
</dbReference>
<keyword evidence="14" id="KW-1185">Reference proteome</keyword>
<evidence type="ECO:0000256" key="11">
    <source>
        <dbReference type="ARBA" id="ARBA00031130"/>
    </source>
</evidence>
<dbReference type="Pfam" id="PF02586">
    <property type="entry name" value="SRAP"/>
    <property type="match status" value="1"/>
</dbReference>
<comment type="caution">
    <text evidence="13">The sequence shown here is derived from an EMBL/GenBank/DDBJ whole genome shotgun (WGS) entry which is preliminary data.</text>
</comment>
<dbReference type="GO" id="GO:0003697">
    <property type="term" value="F:single-stranded DNA binding"/>
    <property type="evidence" value="ECO:0007669"/>
    <property type="project" value="InterPro"/>
</dbReference>
<dbReference type="GO" id="GO:0106300">
    <property type="term" value="P:protein-DNA covalent cross-linking repair"/>
    <property type="evidence" value="ECO:0007669"/>
    <property type="project" value="InterPro"/>
</dbReference>
<feature type="compositionally biased region" description="Polar residues" evidence="12">
    <location>
        <begin position="276"/>
        <end position="285"/>
    </location>
</feature>
<reference evidence="13 14" key="1">
    <citation type="submission" date="2024-05" db="EMBL/GenBank/DDBJ databases">
        <authorList>
            <person name="Wallberg A."/>
        </authorList>
    </citation>
    <scope>NUCLEOTIDE SEQUENCE [LARGE SCALE GENOMIC DNA]</scope>
</reference>
<evidence type="ECO:0000256" key="2">
    <source>
        <dbReference type="ARBA" id="ARBA00015888"/>
    </source>
</evidence>
<evidence type="ECO:0000256" key="3">
    <source>
        <dbReference type="ARBA" id="ARBA00022670"/>
    </source>
</evidence>
<accession>A0AAV2QME1</accession>
<evidence type="ECO:0000256" key="10">
    <source>
        <dbReference type="ARBA" id="ARBA00030898"/>
    </source>
</evidence>
<feature type="non-terminal residue" evidence="13">
    <location>
        <position position="446"/>
    </location>
</feature>
<evidence type="ECO:0000256" key="7">
    <source>
        <dbReference type="ARBA" id="ARBA00023125"/>
    </source>
</evidence>
<feature type="compositionally biased region" description="Polar residues" evidence="12">
    <location>
        <begin position="314"/>
        <end position="326"/>
    </location>
</feature>
<evidence type="ECO:0000313" key="14">
    <source>
        <dbReference type="Proteomes" id="UP001497623"/>
    </source>
</evidence>
<organism evidence="13 14">
    <name type="scientific">Meganyctiphanes norvegica</name>
    <name type="common">Northern krill</name>
    <name type="synonym">Thysanopoda norvegica</name>
    <dbReference type="NCBI Taxonomy" id="48144"/>
    <lineage>
        <taxon>Eukaryota</taxon>
        <taxon>Metazoa</taxon>
        <taxon>Ecdysozoa</taxon>
        <taxon>Arthropoda</taxon>
        <taxon>Crustacea</taxon>
        <taxon>Multicrustacea</taxon>
        <taxon>Malacostraca</taxon>
        <taxon>Eumalacostraca</taxon>
        <taxon>Eucarida</taxon>
        <taxon>Euphausiacea</taxon>
        <taxon>Euphausiidae</taxon>
        <taxon>Meganyctiphanes</taxon>
    </lineage>
</organism>
<keyword evidence="4" id="KW-0227">DNA damage</keyword>
<keyword evidence="6" id="KW-0190">Covalent protein-DNA linkage</keyword>
<dbReference type="PANTHER" id="PTHR13604:SF0">
    <property type="entry name" value="ABASIC SITE PROCESSING PROTEIN HMCES"/>
    <property type="match status" value="1"/>
</dbReference>
<dbReference type="GO" id="GO:0006508">
    <property type="term" value="P:proteolysis"/>
    <property type="evidence" value="ECO:0007669"/>
    <property type="project" value="UniProtKB-KW"/>
</dbReference>
<gene>
    <name evidence="13" type="ORF">MNOR_LOCUS13831</name>
</gene>
<evidence type="ECO:0000313" key="13">
    <source>
        <dbReference type="EMBL" id="CAL4089538.1"/>
    </source>
</evidence>
<dbReference type="InterPro" id="IPR036590">
    <property type="entry name" value="SRAP-like"/>
</dbReference>
<dbReference type="InterPro" id="IPR003738">
    <property type="entry name" value="SRAP"/>
</dbReference>
<feature type="region of interest" description="Disordered" evidence="12">
    <location>
        <begin position="276"/>
        <end position="446"/>
    </location>
</feature>
<sequence>MNDPLKTTSIFNDDCLICNLLVIVNVRIKKNEFTVNRAENSPCYFYELHIDASSCLKFTVYVMALVHISRISKQVVCQKTLKLLILEVLITNFKKPLIVYQIRTSIHSFKKNDFRASFDPCQNRTARKPGILRGKLCVVLCDGFYEWQTTKGDKTKQPYLIYVPQPEGVLIHDRESWDKPGLWDDEEGWKGPQMLKMAGLFSRWVSPDGDEIMSYTVVTMESASNFSWLHHRVPAILQTQQEVQDWLDSGKLAYKEALNRLKPETELVWHPVSAAVGNSRNQDPTLTAPISLEKKPPPETPASKLMSAWLSKAPTKSENGTSPNLNENKDLKPSAGNQKEKKSNPLTTWLKKEDSGEKSQSPKMVKKEISNIRQEKDHKPNPLKNWLSKDKIENYNGKVGNESQKENSQESTSNNQVPSESERFPCPVCSENFSQESINKHLDTHF</sequence>
<evidence type="ECO:0000256" key="12">
    <source>
        <dbReference type="SAM" id="MobiDB-lite"/>
    </source>
</evidence>
<evidence type="ECO:0000256" key="5">
    <source>
        <dbReference type="ARBA" id="ARBA00022801"/>
    </source>
</evidence>
<evidence type="ECO:0000256" key="1">
    <source>
        <dbReference type="ARBA" id="ARBA00008136"/>
    </source>
</evidence>
<evidence type="ECO:0000256" key="8">
    <source>
        <dbReference type="ARBA" id="ARBA00023239"/>
    </source>
</evidence>
<keyword evidence="5" id="KW-0378">Hydrolase</keyword>
<dbReference type="PANTHER" id="PTHR13604">
    <property type="entry name" value="DC12-RELATED"/>
    <property type="match status" value="1"/>
</dbReference>
<dbReference type="GO" id="GO:0008233">
    <property type="term" value="F:peptidase activity"/>
    <property type="evidence" value="ECO:0007669"/>
    <property type="project" value="UniProtKB-KW"/>
</dbReference>
<feature type="compositionally biased region" description="Polar residues" evidence="12">
    <location>
        <begin position="409"/>
        <end position="419"/>
    </location>
</feature>
<evidence type="ECO:0000256" key="9">
    <source>
        <dbReference type="ARBA" id="ARBA00030390"/>
    </source>
</evidence>
<dbReference type="Proteomes" id="UP001497623">
    <property type="component" value="Unassembled WGS sequence"/>
</dbReference>
<dbReference type="EMBL" id="CAXKWB010008076">
    <property type="protein sequence ID" value="CAL4089538.1"/>
    <property type="molecule type" value="Genomic_DNA"/>
</dbReference>
<keyword evidence="7" id="KW-0238">DNA-binding</keyword>
<feature type="compositionally biased region" description="Basic and acidic residues" evidence="12">
    <location>
        <begin position="365"/>
        <end position="380"/>
    </location>
</feature>
<evidence type="ECO:0000256" key="6">
    <source>
        <dbReference type="ARBA" id="ARBA00023124"/>
    </source>
</evidence>
<dbReference type="Gene3D" id="3.30.160.60">
    <property type="entry name" value="Classic Zinc Finger"/>
    <property type="match status" value="1"/>
</dbReference>
<proteinExistence type="inferred from homology"/>
<dbReference type="GO" id="GO:0016829">
    <property type="term" value="F:lyase activity"/>
    <property type="evidence" value="ECO:0007669"/>
    <property type="project" value="UniProtKB-KW"/>
</dbReference>
<dbReference type="AlphaFoldDB" id="A0AAV2QME1"/>
<evidence type="ECO:0000256" key="4">
    <source>
        <dbReference type="ARBA" id="ARBA00022763"/>
    </source>
</evidence>
<dbReference type="Gene3D" id="3.90.1680.10">
    <property type="entry name" value="SOS response associated peptidase-like"/>
    <property type="match status" value="1"/>
</dbReference>
<name>A0AAV2QME1_MEGNR</name>
<feature type="compositionally biased region" description="Basic and acidic residues" evidence="12">
    <location>
        <begin position="327"/>
        <end position="343"/>
    </location>
</feature>
<comment type="similarity">
    <text evidence="1">Belongs to the SOS response-associated peptidase family.</text>
</comment>
<keyword evidence="8" id="KW-0456">Lyase</keyword>
<keyword evidence="3" id="KW-0645">Protease</keyword>